<dbReference type="Proteomes" id="UP000515152">
    <property type="component" value="Chromosome 20"/>
</dbReference>
<dbReference type="GO" id="GO:0072377">
    <property type="term" value="P:blood coagulation, common pathway"/>
    <property type="evidence" value="ECO:0007669"/>
    <property type="project" value="TreeGrafter"/>
</dbReference>
<dbReference type="CDD" id="cd00087">
    <property type="entry name" value="FReD"/>
    <property type="match status" value="1"/>
</dbReference>
<dbReference type="RefSeq" id="XP_042558749.1">
    <property type="nucleotide sequence ID" value="XM_042702815.1"/>
</dbReference>
<dbReference type="CTD" id="2267"/>
<evidence type="ECO:0000256" key="5">
    <source>
        <dbReference type="ARBA" id="ARBA00023157"/>
    </source>
</evidence>
<sequence length="239" mass="27847">MPSHTEYTDCAQIFNNGSKASGFYMIKPIRGPSQIKVYCDMSEGGGWTVLQRRTDGKENFERGWDDYKKGFGDMESANGEFWLGNDNLHYLTSQVDYDLRINMEDFDGIQRYAVYDKFKVSSEEEKYQLNFGKYRGNAGNSLGGSYHPEVQWWASHQGMKFSTFDNDNDRYDRNCAKEDKCGWWFNRCHSANLNGVYYQGPYSAVTDNGIVWYTWHGWWYSLKAVVIKIRPAQFEPNEV</sequence>
<evidence type="ECO:0000313" key="7">
    <source>
        <dbReference type="Proteomes" id="UP000515152"/>
    </source>
</evidence>
<evidence type="ECO:0000313" key="9">
    <source>
        <dbReference type="RefSeq" id="XP_042558750.1"/>
    </source>
</evidence>
<dbReference type="GO" id="GO:0070527">
    <property type="term" value="P:platelet aggregation"/>
    <property type="evidence" value="ECO:0007669"/>
    <property type="project" value="TreeGrafter"/>
</dbReference>
<dbReference type="Pfam" id="PF00147">
    <property type="entry name" value="Fibrinogen_C"/>
    <property type="match status" value="1"/>
</dbReference>
<evidence type="ECO:0000259" key="6">
    <source>
        <dbReference type="PROSITE" id="PS51406"/>
    </source>
</evidence>
<dbReference type="PROSITE" id="PS00514">
    <property type="entry name" value="FIBRINOGEN_C_1"/>
    <property type="match status" value="1"/>
</dbReference>
<dbReference type="PANTHER" id="PTHR47221:SF8">
    <property type="entry name" value="FIBRINOGEN LIKE 1A"/>
    <property type="match status" value="1"/>
</dbReference>
<feature type="domain" description="Fibrinogen C-terminal" evidence="6">
    <location>
        <begin position="1"/>
        <end position="233"/>
    </location>
</feature>
<dbReference type="KEGG" id="char:105911223"/>
<dbReference type="GO" id="GO:0030674">
    <property type="term" value="F:protein-macromolecule adaptor activity"/>
    <property type="evidence" value="ECO:0007669"/>
    <property type="project" value="TreeGrafter"/>
</dbReference>
<dbReference type="GO" id="GO:0042730">
    <property type="term" value="P:fibrinolysis"/>
    <property type="evidence" value="ECO:0007669"/>
    <property type="project" value="TreeGrafter"/>
</dbReference>
<dbReference type="RefSeq" id="XP_042558750.1">
    <property type="nucleotide sequence ID" value="XM_042702816.1"/>
</dbReference>
<protein>
    <submittedName>
        <fullName evidence="8 9">Fibrinogen-like protein 1</fullName>
    </submittedName>
</protein>
<dbReference type="GO" id="GO:0005201">
    <property type="term" value="F:extracellular matrix structural constituent"/>
    <property type="evidence" value="ECO:0007669"/>
    <property type="project" value="TreeGrafter"/>
</dbReference>
<keyword evidence="3" id="KW-0732">Signal</keyword>
<keyword evidence="7" id="KW-1185">Reference proteome</keyword>
<name>A0A8M1K9U4_CLUHA</name>
<dbReference type="InterPro" id="IPR020837">
    <property type="entry name" value="Fibrinogen_CS"/>
</dbReference>
<accession>A0A8M1K9U4</accession>
<dbReference type="FunFam" id="3.90.215.10:FF:000001">
    <property type="entry name" value="Tenascin isoform 1"/>
    <property type="match status" value="1"/>
</dbReference>
<evidence type="ECO:0000313" key="8">
    <source>
        <dbReference type="RefSeq" id="XP_042558749.1"/>
    </source>
</evidence>
<dbReference type="OrthoDB" id="7725475at2759"/>
<dbReference type="SMART" id="SM00186">
    <property type="entry name" value="FBG"/>
    <property type="match status" value="1"/>
</dbReference>
<keyword evidence="4" id="KW-0175">Coiled coil</keyword>
<gene>
    <name evidence="8 9" type="primary">fgl1</name>
</gene>
<dbReference type="NCBIfam" id="NF040941">
    <property type="entry name" value="GGGWT_bact"/>
    <property type="match status" value="1"/>
</dbReference>
<comment type="subcellular location">
    <subcellularLocation>
        <location evidence="1">Secreted</location>
    </subcellularLocation>
</comment>
<proteinExistence type="predicted"/>
<dbReference type="InterPro" id="IPR037579">
    <property type="entry name" value="FIB_ANG-like"/>
</dbReference>
<dbReference type="AlphaFoldDB" id="A0A8M1K9U4"/>
<keyword evidence="5" id="KW-1015">Disulfide bond</keyword>
<reference evidence="8 9" key="1">
    <citation type="submission" date="2025-04" db="UniProtKB">
        <authorList>
            <consortium name="RefSeq"/>
        </authorList>
    </citation>
    <scope>IDENTIFICATION</scope>
</reference>
<organism evidence="7 8">
    <name type="scientific">Clupea harengus</name>
    <name type="common">Atlantic herring</name>
    <dbReference type="NCBI Taxonomy" id="7950"/>
    <lineage>
        <taxon>Eukaryota</taxon>
        <taxon>Metazoa</taxon>
        <taxon>Chordata</taxon>
        <taxon>Craniata</taxon>
        <taxon>Vertebrata</taxon>
        <taxon>Euteleostomi</taxon>
        <taxon>Actinopterygii</taxon>
        <taxon>Neopterygii</taxon>
        <taxon>Teleostei</taxon>
        <taxon>Clupei</taxon>
        <taxon>Clupeiformes</taxon>
        <taxon>Clupeoidei</taxon>
        <taxon>Clupeidae</taxon>
        <taxon>Clupea</taxon>
    </lineage>
</organism>
<keyword evidence="2" id="KW-0964">Secreted</keyword>
<dbReference type="PROSITE" id="PS51406">
    <property type="entry name" value="FIBRINOGEN_C_2"/>
    <property type="match status" value="1"/>
</dbReference>
<dbReference type="GO" id="GO:0034116">
    <property type="term" value="P:positive regulation of heterotypic cell-cell adhesion"/>
    <property type="evidence" value="ECO:0007669"/>
    <property type="project" value="TreeGrafter"/>
</dbReference>
<evidence type="ECO:0000256" key="3">
    <source>
        <dbReference type="ARBA" id="ARBA00022729"/>
    </source>
</evidence>
<dbReference type="GO" id="GO:0005577">
    <property type="term" value="C:fibrinogen complex"/>
    <property type="evidence" value="ECO:0007669"/>
    <property type="project" value="TreeGrafter"/>
</dbReference>
<evidence type="ECO:0000256" key="4">
    <source>
        <dbReference type="ARBA" id="ARBA00023054"/>
    </source>
</evidence>
<dbReference type="PANTHER" id="PTHR47221">
    <property type="entry name" value="FIBRINOGEN ALPHA CHAIN"/>
    <property type="match status" value="1"/>
</dbReference>
<dbReference type="InterPro" id="IPR002181">
    <property type="entry name" value="Fibrinogen_a/b/g_C_dom"/>
</dbReference>
<evidence type="ECO:0000256" key="1">
    <source>
        <dbReference type="ARBA" id="ARBA00004613"/>
    </source>
</evidence>
<dbReference type="GeneID" id="105911223"/>
<evidence type="ECO:0000256" key="2">
    <source>
        <dbReference type="ARBA" id="ARBA00022525"/>
    </source>
</evidence>